<comment type="subunit">
    <text evidence="11">Homodimer.</text>
</comment>
<evidence type="ECO:0000256" key="7">
    <source>
        <dbReference type="ARBA" id="ARBA00022898"/>
    </source>
</evidence>
<dbReference type="PIRSF" id="PIRSF000525">
    <property type="entry name" value="SerC"/>
    <property type="match status" value="1"/>
</dbReference>
<evidence type="ECO:0000313" key="14">
    <source>
        <dbReference type="Proteomes" id="UP000054010"/>
    </source>
</evidence>
<dbReference type="Gene3D" id="3.40.640.10">
    <property type="entry name" value="Type I PLP-dependent aspartate aminotransferase-like (Major domain)"/>
    <property type="match status" value="1"/>
</dbReference>
<dbReference type="SUPFAM" id="SSF53383">
    <property type="entry name" value="PLP-dependent transferases"/>
    <property type="match status" value="1"/>
</dbReference>
<dbReference type="GO" id="GO:0005737">
    <property type="term" value="C:cytoplasm"/>
    <property type="evidence" value="ECO:0007669"/>
    <property type="project" value="UniProtKB-SubCell"/>
</dbReference>
<dbReference type="FunFam" id="3.90.1150.10:FF:000006">
    <property type="entry name" value="Phosphoserine aminotransferase"/>
    <property type="match status" value="1"/>
</dbReference>
<comment type="cofactor">
    <cofactor evidence="11">
        <name>pyridoxal 5'-phosphate</name>
        <dbReference type="ChEBI" id="CHEBI:597326"/>
    </cofactor>
    <text evidence="11">Binds 1 pyridoxal phosphate per subunit.</text>
</comment>
<evidence type="ECO:0000256" key="2">
    <source>
        <dbReference type="ARBA" id="ARBA00005099"/>
    </source>
</evidence>
<dbReference type="InterPro" id="IPR022278">
    <property type="entry name" value="Pser_aminoTfrase"/>
</dbReference>
<feature type="domain" description="Aminotransferase class V" evidence="12">
    <location>
        <begin position="10"/>
        <end position="346"/>
    </location>
</feature>
<evidence type="ECO:0000256" key="4">
    <source>
        <dbReference type="ARBA" id="ARBA00022576"/>
    </source>
</evidence>
<dbReference type="GO" id="GO:0030170">
    <property type="term" value="F:pyridoxal phosphate binding"/>
    <property type="evidence" value="ECO:0007669"/>
    <property type="project" value="UniProtKB-UniRule"/>
</dbReference>
<keyword evidence="14" id="KW-1185">Reference proteome</keyword>
<dbReference type="InterPro" id="IPR000192">
    <property type="entry name" value="Aminotrans_V_dom"/>
</dbReference>
<comment type="catalytic activity">
    <reaction evidence="9 11">
        <text>4-(phosphooxy)-L-threonine + 2-oxoglutarate = (R)-3-hydroxy-2-oxo-4-phosphooxybutanoate + L-glutamate</text>
        <dbReference type="Rhea" id="RHEA:16573"/>
        <dbReference type="ChEBI" id="CHEBI:16810"/>
        <dbReference type="ChEBI" id="CHEBI:29985"/>
        <dbReference type="ChEBI" id="CHEBI:58452"/>
        <dbReference type="ChEBI" id="CHEBI:58538"/>
        <dbReference type="EC" id="2.6.1.52"/>
    </reaction>
</comment>
<reference evidence="13 14" key="1">
    <citation type="journal article" date="2011" name="J. Bacteriol.">
        <title>Draft genome sequence of the anoxygenic filamentous phototrophic bacterium Oscillochloris trichoides subsp. DG-6.</title>
        <authorList>
            <person name="Kuznetsov B.B."/>
            <person name="Ivanovsky R.N."/>
            <person name="Keppen O.I."/>
            <person name="Sukhacheva M.V."/>
            <person name="Bumazhkin B.K."/>
            <person name="Patutina E.O."/>
            <person name="Beletsky A.V."/>
            <person name="Mardanov A.V."/>
            <person name="Baslerov R.V."/>
            <person name="Panteleeva A.N."/>
            <person name="Kolganova T.V."/>
            <person name="Ravin N.V."/>
            <person name="Skryabin K.G."/>
        </authorList>
    </citation>
    <scope>NUCLEOTIDE SEQUENCE [LARGE SCALE GENOMIC DNA]</scope>
    <source>
        <strain evidence="13 14">DG-6</strain>
    </source>
</reference>
<dbReference type="UniPathway" id="UPA00244">
    <property type="reaction ID" value="UER00311"/>
</dbReference>
<dbReference type="eggNOG" id="COG1932">
    <property type="taxonomic scope" value="Bacteria"/>
</dbReference>
<evidence type="ECO:0000256" key="3">
    <source>
        <dbReference type="ARBA" id="ARBA00006904"/>
    </source>
</evidence>
<dbReference type="Gene3D" id="3.90.1150.10">
    <property type="entry name" value="Aspartate Aminotransferase, domain 1"/>
    <property type="match status" value="1"/>
</dbReference>
<comment type="pathway">
    <text evidence="11">Cofactor biosynthesis; pyridoxine 5'-phosphate biosynthesis; pyridoxine 5'-phosphate from D-erythrose 4-phosphate: step 3/5.</text>
</comment>
<keyword evidence="7 11" id="KW-0663">Pyridoxal phosphate</keyword>
<dbReference type="InterPro" id="IPR015421">
    <property type="entry name" value="PyrdxlP-dep_Trfase_major"/>
</dbReference>
<dbReference type="Pfam" id="PF00266">
    <property type="entry name" value="Aminotran_5"/>
    <property type="match status" value="1"/>
</dbReference>
<dbReference type="Proteomes" id="UP000054010">
    <property type="component" value="Unassembled WGS sequence"/>
</dbReference>
<accession>E1IIE8</accession>
<dbReference type="EMBL" id="ADVR01000133">
    <property type="protein sequence ID" value="EFO79023.1"/>
    <property type="molecule type" value="Genomic_DNA"/>
</dbReference>
<evidence type="ECO:0000256" key="9">
    <source>
        <dbReference type="ARBA" id="ARBA00047630"/>
    </source>
</evidence>
<feature type="binding site" evidence="11">
    <location>
        <begin position="81"/>
        <end position="82"/>
    </location>
    <ligand>
        <name>pyridoxal 5'-phosphate</name>
        <dbReference type="ChEBI" id="CHEBI:597326"/>
    </ligand>
</feature>
<evidence type="ECO:0000256" key="10">
    <source>
        <dbReference type="ARBA" id="ARBA00049007"/>
    </source>
</evidence>
<comment type="pathway">
    <text evidence="2 11">Amino-acid biosynthesis; L-serine biosynthesis; L-serine from 3-phospho-D-glycerate: step 2/3.</text>
</comment>
<dbReference type="GO" id="GO:0008615">
    <property type="term" value="P:pyridoxine biosynthetic process"/>
    <property type="evidence" value="ECO:0007669"/>
    <property type="project" value="UniProtKB-UniRule"/>
</dbReference>
<keyword evidence="11" id="KW-0664">Pyridoxine biosynthesis</keyword>
<dbReference type="GO" id="GO:0006564">
    <property type="term" value="P:L-serine biosynthetic process"/>
    <property type="evidence" value="ECO:0007669"/>
    <property type="project" value="UniProtKB-UniRule"/>
</dbReference>
<dbReference type="FunFam" id="3.40.640.10:FF:000010">
    <property type="entry name" value="Phosphoserine aminotransferase"/>
    <property type="match status" value="1"/>
</dbReference>
<keyword evidence="5 11" id="KW-0028">Amino-acid biosynthesis</keyword>
<comment type="caution">
    <text evidence="13">The sequence shown here is derived from an EMBL/GenBank/DDBJ whole genome shotgun (WGS) entry which is preliminary data.</text>
</comment>
<dbReference type="HAMAP" id="MF_00160">
    <property type="entry name" value="SerC_aminotrans_5"/>
    <property type="match status" value="1"/>
</dbReference>
<gene>
    <name evidence="11" type="primary">serC</name>
    <name evidence="13" type="ORF">OSCT_3099</name>
</gene>
<comment type="subcellular location">
    <subcellularLocation>
        <location evidence="11">Cytoplasm</location>
    </subcellularLocation>
</comment>
<protein>
    <recommendedName>
        <fullName evidence="11">Phosphoserine aminotransferase</fullName>
        <ecNumber evidence="11">2.6.1.52</ecNumber>
    </recommendedName>
    <alternativeName>
        <fullName evidence="11">Phosphohydroxythreonine aminotransferase</fullName>
        <shortName evidence="11">PSAT</shortName>
    </alternativeName>
</protein>
<comment type="similarity">
    <text evidence="3 11">Belongs to the class-V pyridoxal-phosphate-dependent aminotransferase family. SerC subfamily.</text>
</comment>
<feature type="modified residue" description="N6-(pyridoxal phosphate)lysine" evidence="11">
    <location>
        <position position="201"/>
    </location>
</feature>
<keyword evidence="6 11" id="KW-0808">Transferase</keyword>
<dbReference type="PANTHER" id="PTHR43247:SF1">
    <property type="entry name" value="PHOSPHOSERINE AMINOTRANSFERASE"/>
    <property type="match status" value="1"/>
</dbReference>
<sequence>MEGIRMSKVHNFNAGPSVLPQAVLAQAQAELLDYQGRGMSILEMSHRSKEYEAINAQAEERMKSLLGLSDSYRVLFMQGGASSQFALIPLNLLPADGVADYIVTGSWGEKALEEAKRIGNVNVAANTAEGNFRSLPSADEIKLSANPAYVHLTTNETIQGVQWSALPDVGTAPLIADMSSDILSRPLDANRFAMIYAGAQKNIGPAGVTVVVVRENLIAQGRKDLPMIMRYSTFAKNNSLYNTPPAFAVYMVNLVLGWIAEHGGLESMAIRNADKATQIYAAIDRSGGFYRGHAAAEARSQMNITFRLPDEALEKKFVAEAQAHGMVGLAGHRSVGGIRASIYNALEPEACIALSGFMDEFAQKNG</sequence>
<dbReference type="NCBIfam" id="NF003764">
    <property type="entry name" value="PRK05355.1"/>
    <property type="match status" value="1"/>
</dbReference>
<feature type="binding site" evidence="11">
    <location>
        <position position="157"/>
    </location>
    <ligand>
        <name>pyridoxal 5'-phosphate</name>
        <dbReference type="ChEBI" id="CHEBI:597326"/>
    </ligand>
</feature>
<dbReference type="EC" id="2.6.1.52" evidence="11"/>
<feature type="binding site" evidence="11">
    <location>
        <position position="177"/>
    </location>
    <ligand>
        <name>pyridoxal 5'-phosphate</name>
        <dbReference type="ChEBI" id="CHEBI:597326"/>
    </ligand>
</feature>
<feature type="binding site" evidence="11">
    <location>
        <position position="107"/>
    </location>
    <ligand>
        <name>pyridoxal 5'-phosphate</name>
        <dbReference type="ChEBI" id="CHEBI:597326"/>
    </ligand>
</feature>
<dbReference type="AlphaFoldDB" id="E1IIE8"/>
<name>E1IIE8_9CHLR</name>
<feature type="binding site" evidence="11">
    <location>
        <position position="200"/>
    </location>
    <ligand>
        <name>pyridoxal 5'-phosphate</name>
        <dbReference type="ChEBI" id="CHEBI:597326"/>
    </ligand>
</feature>
<dbReference type="UniPathway" id="UPA00135">
    <property type="reaction ID" value="UER00197"/>
</dbReference>
<evidence type="ECO:0000256" key="11">
    <source>
        <dbReference type="HAMAP-Rule" id="MF_00160"/>
    </source>
</evidence>
<keyword evidence="8 11" id="KW-0718">Serine biosynthesis</keyword>
<dbReference type="InterPro" id="IPR015424">
    <property type="entry name" value="PyrdxlP-dep_Trfase"/>
</dbReference>
<organism evidence="13 14">
    <name type="scientific">Oscillochloris trichoides DG-6</name>
    <dbReference type="NCBI Taxonomy" id="765420"/>
    <lineage>
        <taxon>Bacteria</taxon>
        <taxon>Bacillati</taxon>
        <taxon>Chloroflexota</taxon>
        <taxon>Chloroflexia</taxon>
        <taxon>Chloroflexales</taxon>
        <taxon>Chloroflexineae</taxon>
        <taxon>Oscillochloridaceae</taxon>
        <taxon>Oscillochloris</taxon>
    </lineage>
</organism>
<comment type="catalytic activity">
    <reaction evidence="10 11">
        <text>O-phospho-L-serine + 2-oxoglutarate = 3-phosphooxypyruvate + L-glutamate</text>
        <dbReference type="Rhea" id="RHEA:14329"/>
        <dbReference type="ChEBI" id="CHEBI:16810"/>
        <dbReference type="ChEBI" id="CHEBI:18110"/>
        <dbReference type="ChEBI" id="CHEBI:29985"/>
        <dbReference type="ChEBI" id="CHEBI:57524"/>
        <dbReference type="EC" id="2.6.1.52"/>
    </reaction>
</comment>
<dbReference type="GO" id="GO:0004648">
    <property type="term" value="F:O-phospho-L-serine:2-oxoglutarate aminotransferase activity"/>
    <property type="evidence" value="ECO:0007669"/>
    <property type="project" value="UniProtKB-UniRule"/>
</dbReference>
<evidence type="ECO:0000256" key="8">
    <source>
        <dbReference type="ARBA" id="ARBA00023299"/>
    </source>
</evidence>
<keyword evidence="11" id="KW-0963">Cytoplasm</keyword>
<evidence type="ECO:0000259" key="12">
    <source>
        <dbReference type="Pfam" id="PF00266"/>
    </source>
</evidence>
<feature type="binding site" evidence="11">
    <location>
        <position position="47"/>
    </location>
    <ligand>
        <name>L-glutamate</name>
        <dbReference type="ChEBI" id="CHEBI:29985"/>
    </ligand>
</feature>
<feature type="binding site" evidence="11">
    <location>
        <begin position="242"/>
        <end position="243"/>
    </location>
    <ligand>
        <name>pyridoxal 5'-phosphate</name>
        <dbReference type="ChEBI" id="CHEBI:597326"/>
    </ligand>
</feature>
<dbReference type="InterPro" id="IPR015422">
    <property type="entry name" value="PyrdxlP-dep_Trfase_small"/>
</dbReference>
<evidence type="ECO:0000313" key="13">
    <source>
        <dbReference type="EMBL" id="EFO79023.1"/>
    </source>
</evidence>
<dbReference type="HOGENOM" id="CLU_034866_0_2_0"/>
<dbReference type="PANTHER" id="PTHR43247">
    <property type="entry name" value="PHOSPHOSERINE AMINOTRANSFERASE"/>
    <property type="match status" value="1"/>
</dbReference>
<dbReference type="STRING" id="765420.OSCT_3099"/>
<evidence type="ECO:0000256" key="1">
    <source>
        <dbReference type="ARBA" id="ARBA00003483"/>
    </source>
</evidence>
<keyword evidence="4 11" id="KW-0032">Aminotransferase</keyword>
<comment type="caution">
    <text evidence="11">Lacks conserved residue(s) required for the propagation of feature annotation.</text>
</comment>
<comment type="function">
    <text evidence="1 11">Catalyzes the reversible conversion of 3-phosphohydroxypyruvate to phosphoserine and of 3-hydroxy-2-oxo-4-phosphonooxybutanoate to phosphohydroxythreonine.</text>
</comment>
<evidence type="ECO:0000256" key="6">
    <source>
        <dbReference type="ARBA" id="ARBA00022679"/>
    </source>
</evidence>
<proteinExistence type="inferred from homology"/>
<dbReference type="NCBIfam" id="TIGR01364">
    <property type="entry name" value="serC_1"/>
    <property type="match status" value="1"/>
</dbReference>
<evidence type="ECO:0000256" key="5">
    <source>
        <dbReference type="ARBA" id="ARBA00022605"/>
    </source>
</evidence>